<organism evidence="3 4">
    <name type="scientific">Actinoplanes italicus</name>
    <dbReference type="NCBI Taxonomy" id="113567"/>
    <lineage>
        <taxon>Bacteria</taxon>
        <taxon>Bacillati</taxon>
        <taxon>Actinomycetota</taxon>
        <taxon>Actinomycetes</taxon>
        <taxon>Micromonosporales</taxon>
        <taxon>Micromonosporaceae</taxon>
        <taxon>Actinoplanes</taxon>
    </lineage>
</organism>
<keyword evidence="1" id="KW-1133">Transmembrane helix</keyword>
<dbReference type="InterPro" id="IPR026004">
    <property type="entry name" value="Septum_form"/>
</dbReference>
<protein>
    <submittedName>
        <fullName evidence="3">Putative regulator of septum formation</fullName>
    </submittedName>
</protein>
<dbReference type="Pfam" id="PF13845">
    <property type="entry name" value="Septum_form"/>
    <property type="match status" value="1"/>
</dbReference>
<reference evidence="3 4" key="1">
    <citation type="submission" date="2018-03" db="EMBL/GenBank/DDBJ databases">
        <title>Genomic Encyclopedia of Archaeal and Bacterial Type Strains, Phase II (KMG-II): from individual species to whole genera.</title>
        <authorList>
            <person name="Goeker M."/>
        </authorList>
    </citation>
    <scope>NUCLEOTIDE SEQUENCE [LARGE SCALE GENOMIC DNA]</scope>
    <source>
        <strain evidence="3 4">DSM 43146</strain>
    </source>
</reference>
<gene>
    <name evidence="3" type="ORF">CLV67_11849</name>
</gene>
<evidence type="ECO:0000259" key="2">
    <source>
        <dbReference type="Pfam" id="PF13845"/>
    </source>
</evidence>
<keyword evidence="1" id="KW-0472">Membrane</keyword>
<evidence type="ECO:0000313" key="3">
    <source>
        <dbReference type="EMBL" id="PRX16718.1"/>
    </source>
</evidence>
<dbReference type="AlphaFoldDB" id="A0A2T0K1R7"/>
<accession>A0A2T0K1R7</accession>
<keyword evidence="4" id="KW-1185">Reference proteome</keyword>
<dbReference type="Proteomes" id="UP000239415">
    <property type="component" value="Unassembled WGS sequence"/>
</dbReference>
<name>A0A2T0K1R7_9ACTN</name>
<evidence type="ECO:0000313" key="4">
    <source>
        <dbReference type="Proteomes" id="UP000239415"/>
    </source>
</evidence>
<comment type="caution">
    <text evidence="3">The sequence shown here is derived from an EMBL/GenBank/DDBJ whole genome shotgun (WGS) entry which is preliminary data.</text>
</comment>
<proteinExistence type="predicted"/>
<sequence>MPPPQWNGKTNGFSIASLSLALLCLGGGILSIVFGIIGLVQSRRNGDKRGKVFAIAGLTISGLVLAVIVGAIVVAVVRDAADGPDRDANGAIRGERSISLRELQAGDCAKDLEEQTGNYIDVLPCTSPHSSEVVGVFDLPADTADKAAAADAGCEQRFEQYAGKKREVGDPFIVFTARLEEIGVTGDPGVLCFAHQVTGTVTGSVKR</sequence>
<feature type="transmembrane region" description="Helical" evidence="1">
    <location>
        <begin position="12"/>
        <end position="40"/>
    </location>
</feature>
<evidence type="ECO:0000256" key="1">
    <source>
        <dbReference type="SAM" id="Phobius"/>
    </source>
</evidence>
<feature type="transmembrane region" description="Helical" evidence="1">
    <location>
        <begin position="52"/>
        <end position="77"/>
    </location>
</feature>
<dbReference type="EMBL" id="PVMZ01000018">
    <property type="protein sequence ID" value="PRX16718.1"/>
    <property type="molecule type" value="Genomic_DNA"/>
</dbReference>
<feature type="domain" description="Septum formation-related" evidence="2">
    <location>
        <begin position="102"/>
        <end position="168"/>
    </location>
</feature>
<keyword evidence="1" id="KW-0812">Transmembrane</keyword>